<keyword evidence="4 7" id="KW-0574">Periplasm</keyword>
<dbReference type="AlphaFoldDB" id="A0A3N1NVJ3"/>
<sequence length="252" mass="27287">MLKQVAVGLMVLMGSVLAQAQEMSTEDRILKALSEARPDFEFTDVRPAPIEGLYQARVVGGPVLYVSPDAQLMIAGDMFTIEPGGFGRYEDPAVVEKRKQLAAQLDEEDTIAFAPEGESKAVVYVFTDVDCGYCRRLHSQMSAYQDGGETKPGYNDLGIEIRYLAYPRAGVGSPSAQKLETAWCADDQQAVLDRLKNLQSVDNKSCDNNPVAKHYRLGGEFGVNGTPALVLPNGTVQPGYVPPAQLAQTLGL</sequence>
<proteinExistence type="inferred from homology"/>
<dbReference type="Gene3D" id="3.40.30.10">
    <property type="entry name" value="Glutaredoxin"/>
    <property type="match status" value="1"/>
</dbReference>
<dbReference type="CDD" id="cd03020">
    <property type="entry name" value="DsbA_DsbC_DsbG"/>
    <property type="match status" value="1"/>
</dbReference>
<dbReference type="InterPro" id="IPR051470">
    <property type="entry name" value="Thiol:disulfide_interchange"/>
</dbReference>
<feature type="signal peptide" evidence="7">
    <location>
        <begin position="1"/>
        <end position="20"/>
    </location>
</feature>
<dbReference type="InterPro" id="IPR033954">
    <property type="entry name" value="DiS-bond_Isoase_DsbC/G"/>
</dbReference>
<keyword evidence="5" id="KW-1015">Disulfide bond</keyword>
<dbReference type="GO" id="GO:0042597">
    <property type="term" value="C:periplasmic space"/>
    <property type="evidence" value="ECO:0007669"/>
    <property type="project" value="UniProtKB-SubCell"/>
</dbReference>
<evidence type="ECO:0000256" key="7">
    <source>
        <dbReference type="RuleBase" id="RU364038"/>
    </source>
</evidence>
<evidence type="ECO:0000313" key="11">
    <source>
        <dbReference type="Proteomes" id="UP000273643"/>
    </source>
</evidence>
<dbReference type="PANTHER" id="PTHR35272:SF3">
    <property type="entry name" value="THIOL:DISULFIDE INTERCHANGE PROTEIN DSBC"/>
    <property type="match status" value="1"/>
</dbReference>
<evidence type="ECO:0000259" key="8">
    <source>
        <dbReference type="Pfam" id="PF10411"/>
    </source>
</evidence>
<accession>A0A3N1NVJ3</accession>
<comment type="subcellular location">
    <subcellularLocation>
        <location evidence="1 7">Periplasm</location>
    </subcellularLocation>
</comment>
<keyword evidence="3 7" id="KW-0732">Signal</keyword>
<comment type="function">
    <text evidence="7">Required for disulfide bond formation in some periplasmic proteins. Acts by transferring its disulfide bond to other proteins and is reduced in the process.</text>
</comment>
<dbReference type="InterPro" id="IPR018950">
    <property type="entry name" value="DiS-bond_isomerase_DsbC/G_N"/>
</dbReference>
<dbReference type="PANTHER" id="PTHR35272">
    <property type="entry name" value="THIOL:DISULFIDE INTERCHANGE PROTEIN DSBC-RELATED"/>
    <property type="match status" value="1"/>
</dbReference>
<feature type="domain" description="Thioredoxin-like fold" evidence="9">
    <location>
        <begin position="116"/>
        <end position="250"/>
    </location>
</feature>
<feature type="chain" id="PRO_5017845611" description="Thiol:disulfide interchange protein" evidence="7">
    <location>
        <begin position="21"/>
        <end position="252"/>
    </location>
</feature>
<dbReference type="InterPro" id="IPR009094">
    <property type="entry name" value="DiS-bond_isomerase_DsbC/G_N_sf"/>
</dbReference>
<evidence type="ECO:0000256" key="3">
    <source>
        <dbReference type="ARBA" id="ARBA00022729"/>
    </source>
</evidence>
<keyword evidence="11" id="KW-1185">Reference proteome</keyword>
<comment type="caution">
    <text evidence="10">The sequence shown here is derived from an EMBL/GenBank/DDBJ whole genome shotgun (WGS) entry which is preliminary data.</text>
</comment>
<evidence type="ECO:0000256" key="2">
    <source>
        <dbReference type="ARBA" id="ARBA00009813"/>
    </source>
</evidence>
<dbReference type="Pfam" id="PF13098">
    <property type="entry name" value="Thioredoxin_2"/>
    <property type="match status" value="1"/>
</dbReference>
<dbReference type="SUPFAM" id="SSF52833">
    <property type="entry name" value="Thioredoxin-like"/>
    <property type="match status" value="1"/>
</dbReference>
<evidence type="ECO:0000256" key="6">
    <source>
        <dbReference type="ARBA" id="ARBA00023284"/>
    </source>
</evidence>
<dbReference type="SUPFAM" id="SSF54423">
    <property type="entry name" value="DsbC/DsbG N-terminal domain-like"/>
    <property type="match status" value="1"/>
</dbReference>
<dbReference type="RefSeq" id="WP_123637167.1">
    <property type="nucleotide sequence ID" value="NZ_RJUK01000001.1"/>
</dbReference>
<dbReference type="Gene3D" id="3.10.450.70">
    <property type="entry name" value="Disulphide bond isomerase, DsbC/G, N-terminal"/>
    <property type="match status" value="1"/>
</dbReference>
<evidence type="ECO:0000256" key="4">
    <source>
        <dbReference type="ARBA" id="ARBA00022764"/>
    </source>
</evidence>
<name>A0A3N1NVJ3_9GAMM</name>
<dbReference type="InterPro" id="IPR036249">
    <property type="entry name" value="Thioredoxin-like_sf"/>
</dbReference>
<dbReference type="Proteomes" id="UP000273643">
    <property type="component" value="Unassembled WGS sequence"/>
</dbReference>
<organism evidence="10 11">
    <name type="scientific">Marinimicrobium koreense</name>
    <dbReference type="NCBI Taxonomy" id="306545"/>
    <lineage>
        <taxon>Bacteria</taxon>
        <taxon>Pseudomonadati</taxon>
        <taxon>Pseudomonadota</taxon>
        <taxon>Gammaproteobacteria</taxon>
        <taxon>Cellvibrionales</taxon>
        <taxon>Cellvibrionaceae</taxon>
        <taxon>Marinimicrobium</taxon>
    </lineage>
</organism>
<dbReference type="OrthoDB" id="12976at2"/>
<dbReference type="InterPro" id="IPR012336">
    <property type="entry name" value="Thioredoxin-like_fold"/>
</dbReference>
<gene>
    <name evidence="10" type="ORF">EDC38_0480</name>
</gene>
<comment type="similarity">
    <text evidence="2 7">Belongs to the thioredoxin family. DsbC subfamily.</text>
</comment>
<protein>
    <recommendedName>
        <fullName evidence="7">Thiol:disulfide interchange protein</fullName>
    </recommendedName>
</protein>
<feature type="domain" description="Disulphide bond isomerase DsbC/G N-terminal" evidence="8">
    <location>
        <begin position="24"/>
        <end position="82"/>
    </location>
</feature>
<evidence type="ECO:0000259" key="9">
    <source>
        <dbReference type="Pfam" id="PF13098"/>
    </source>
</evidence>
<dbReference type="EMBL" id="RJUK01000001">
    <property type="protein sequence ID" value="ROQ19889.1"/>
    <property type="molecule type" value="Genomic_DNA"/>
</dbReference>
<evidence type="ECO:0000313" key="10">
    <source>
        <dbReference type="EMBL" id="ROQ19889.1"/>
    </source>
</evidence>
<evidence type="ECO:0000256" key="5">
    <source>
        <dbReference type="ARBA" id="ARBA00023157"/>
    </source>
</evidence>
<evidence type="ECO:0000256" key="1">
    <source>
        <dbReference type="ARBA" id="ARBA00004418"/>
    </source>
</evidence>
<dbReference type="Pfam" id="PF10411">
    <property type="entry name" value="DsbC_N"/>
    <property type="match status" value="1"/>
</dbReference>
<reference evidence="10 11" key="1">
    <citation type="submission" date="2018-11" db="EMBL/GenBank/DDBJ databases">
        <title>Genomic Encyclopedia of Type Strains, Phase IV (KMG-IV): sequencing the most valuable type-strain genomes for metagenomic binning, comparative biology and taxonomic classification.</title>
        <authorList>
            <person name="Goeker M."/>
        </authorList>
    </citation>
    <scope>NUCLEOTIDE SEQUENCE [LARGE SCALE GENOMIC DNA]</scope>
    <source>
        <strain evidence="10 11">DSM 16974</strain>
    </source>
</reference>
<keyword evidence="6 7" id="KW-0676">Redox-active center</keyword>